<dbReference type="InterPro" id="IPR000742">
    <property type="entry name" value="EGF"/>
</dbReference>
<dbReference type="Gene3D" id="2.10.25.10">
    <property type="entry name" value="Laminin"/>
    <property type="match status" value="1"/>
</dbReference>
<dbReference type="Pfam" id="PF00058">
    <property type="entry name" value="Ldl_recept_b"/>
    <property type="match status" value="10"/>
</dbReference>
<feature type="repeat" description="LDL-receptor class B" evidence="8">
    <location>
        <begin position="173"/>
        <end position="215"/>
    </location>
</feature>
<dbReference type="InterPro" id="IPR000033">
    <property type="entry name" value="LDLR_classB_rpt"/>
</dbReference>
<feature type="repeat" description="LDL-receptor class B" evidence="8">
    <location>
        <begin position="130"/>
        <end position="172"/>
    </location>
</feature>
<evidence type="ECO:0000256" key="6">
    <source>
        <dbReference type="ARBA" id="ARBA00023157"/>
    </source>
</evidence>
<evidence type="ECO:0000313" key="13">
    <source>
        <dbReference type="Proteomes" id="UP001233999"/>
    </source>
</evidence>
<dbReference type="AlphaFoldDB" id="A0AAD8EN12"/>
<keyword evidence="2" id="KW-1003">Cell membrane</keyword>
<keyword evidence="13" id="KW-1185">Reference proteome</keyword>
<reference evidence="12" key="1">
    <citation type="journal article" date="2023" name="IScience">
        <title>Live-bearing cockroach genome reveals convergent evolutionary mechanisms linked to viviparity in insects and beyond.</title>
        <authorList>
            <person name="Fouks B."/>
            <person name="Harrison M.C."/>
            <person name="Mikhailova A.A."/>
            <person name="Marchal E."/>
            <person name="English S."/>
            <person name="Carruthers M."/>
            <person name="Jennings E.C."/>
            <person name="Chiamaka E.L."/>
            <person name="Frigard R.A."/>
            <person name="Pippel M."/>
            <person name="Attardo G.M."/>
            <person name="Benoit J.B."/>
            <person name="Bornberg-Bauer E."/>
            <person name="Tobe S.S."/>
        </authorList>
    </citation>
    <scope>NUCLEOTIDE SEQUENCE</scope>
    <source>
        <strain evidence="12">Stay&amp;Tobe</strain>
    </source>
</reference>
<evidence type="ECO:0000256" key="4">
    <source>
        <dbReference type="ARBA" id="ARBA00022729"/>
    </source>
</evidence>
<keyword evidence="5" id="KW-0677">Repeat</keyword>
<reference evidence="12" key="2">
    <citation type="submission" date="2023-05" db="EMBL/GenBank/DDBJ databases">
        <authorList>
            <person name="Fouks B."/>
        </authorList>
    </citation>
    <scope>NUCLEOTIDE SEQUENCE</scope>
    <source>
        <strain evidence="12">Stay&amp;Tobe</strain>
        <tissue evidence="12">Testes</tissue>
    </source>
</reference>
<feature type="repeat" description="LDL-receptor class B" evidence="8">
    <location>
        <begin position="834"/>
        <end position="875"/>
    </location>
</feature>
<organism evidence="12 13">
    <name type="scientific">Diploptera punctata</name>
    <name type="common">Pacific beetle cockroach</name>
    <dbReference type="NCBI Taxonomy" id="6984"/>
    <lineage>
        <taxon>Eukaryota</taxon>
        <taxon>Metazoa</taxon>
        <taxon>Ecdysozoa</taxon>
        <taxon>Arthropoda</taxon>
        <taxon>Hexapoda</taxon>
        <taxon>Insecta</taxon>
        <taxon>Pterygota</taxon>
        <taxon>Neoptera</taxon>
        <taxon>Polyneoptera</taxon>
        <taxon>Dictyoptera</taxon>
        <taxon>Blattodea</taxon>
        <taxon>Blaberoidea</taxon>
        <taxon>Blaberidae</taxon>
        <taxon>Diplopterinae</taxon>
        <taxon>Diploptera</taxon>
    </lineage>
</organism>
<feature type="domain" description="EGF-like" evidence="11">
    <location>
        <begin position="28"/>
        <end position="63"/>
    </location>
</feature>
<feature type="transmembrane region" description="Helical" evidence="10">
    <location>
        <begin position="1010"/>
        <end position="1033"/>
    </location>
</feature>
<dbReference type="FunFam" id="2.120.10.30:FF:000008">
    <property type="entry name" value="Low-density lipoprotein receptor-related protein 4"/>
    <property type="match status" value="2"/>
</dbReference>
<evidence type="ECO:0000256" key="2">
    <source>
        <dbReference type="ARBA" id="ARBA00022475"/>
    </source>
</evidence>
<dbReference type="Pfam" id="PF14670">
    <property type="entry name" value="FXa_inhibition"/>
    <property type="match status" value="3"/>
</dbReference>
<feature type="region of interest" description="Disordered" evidence="9">
    <location>
        <begin position="1115"/>
        <end position="1145"/>
    </location>
</feature>
<evidence type="ECO:0000256" key="5">
    <source>
        <dbReference type="ARBA" id="ARBA00022737"/>
    </source>
</evidence>
<sequence>FKTIHSGLHFPMDIHSYHPQRQPQYQNRCGKNNGGCSHMCLPNRRSFQCVCPMGLKLDTDSFQNITALFYLFIYFFCFRKSCDSTPTKLLLFARKKDLRMRQLDNGDVDMVIPVDGIRSAVALAWDSDSDSIFWTDVESDTINRAHLNGSQQTVIVNSNLESPAGLAVDWVTKKLYWTDAGTNRIEVSNLDGSMRGLLVWEGLDKPRDIVVDPIGRYMYWSDWGTVPKIERAGMDGSQRAPLITHNLTWPNGLAIDHDAGRIYWADGGKKAIEFAMLDGKGRTALIDSDLPHPFGLTVFGDKIYWTDWETSNTNNGDCSHLCLLAPGSKGRTCACPIGIKLMVNGLTCAMGPTNSLIFAHRVDIRQISLDVPYIVDVVLPLPPLKNAIAVDVDRKTGEIYWTDTAEDVIQKATPDGKRIESIIVDGLETADGIVVDSTGRKIYWTDAGRNSIEVAELDGRNRKVLVWSDLESPRAIALHYHHGLMYWSDWGKKARIEQADMDGDNRMTLISDGLGWPNGLAIDRPAGRLYWNDGQRKTIESSDLSGRDRRIVVTNVPHPYGLVIVGTHMYWTDWQTKALHRADKTNGSDNTIIRGKLEGLMDVRSVQAVVVDNVAENACGKSNGGCSHLCLRTPSSYTCACPTGILLRDDGRTCNTSPSTYLLFATRSTLARVSLDTPELWDVTLPIPDVHNAIAVDFHWKKQKIYYTDVSLDIIRSVDMNNVTSTETVIATNLTTPDGLAVDWIADNIYWTDAGRKVLEVARLDGSCRKVIIQEDLDEPRALAMFPRKGYLYWTDWGDNPKIERSFLDGSSRRIVVDTDLGFPNGLALDYTARRLYWADALRDRIETSDLHGKNRVHLVPEATHPFGLTQYGDHIYWTDWYRKSVERADKTTGKDRIVIRTDLDGVMEISAVAAERQTGWTPCAVHNGGCSHLCLYRQQSYVCACPDIPDFRPCSTDLYDIDDDDENEDEDKPVVPITPPSNRNSFNNGDMFHKKPDEGENNSDIPSHIFIITIVLCVVAVAIIIIIIVIYVRRAHQKKYLYASGRSVLTFSNPNYNASSSDVGPNASQADKKPFLWKRLKYDKSQERVFNVHEDKQAASPEVVSLIPAVVNPNNCGDATTPERIATPPPTPPQRLDSISLKAG</sequence>
<feature type="repeat" description="LDL-receptor class B" evidence="8">
    <location>
        <begin position="747"/>
        <end position="789"/>
    </location>
</feature>
<feature type="repeat" description="LDL-receptor class B" evidence="8">
    <location>
        <begin position="260"/>
        <end position="302"/>
    </location>
</feature>
<evidence type="ECO:0000256" key="1">
    <source>
        <dbReference type="ARBA" id="ARBA00004251"/>
    </source>
</evidence>
<feature type="repeat" description="LDL-receptor class B" evidence="8">
    <location>
        <begin position="527"/>
        <end position="568"/>
    </location>
</feature>
<name>A0AAD8EN12_DIPPU</name>
<dbReference type="EMBL" id="JASPKZ010002188">
    <property type="protein sequence ID" value="KAJ9596171.1"/>
    <property type="molecule type" value="Genomic_DNA"/>
</dbReference>
<feature type="repeat" description="LDL-receptor class B" evidence="8">
    <location>
        <begin position="397"/>
        <end position="439"/>
    </location>
</feature>
<feature type="non-terminal residue" evidence="12">
    <location>
        <position position="1"/>
    </location>
</feature>
<feature type="domain" description="EGF-like" evidence="11">
    <location>
        <begin position="309"/>
        <end position="349"/>
    </location>
</feature>
<keyword evidence="4" id="KW-0732">Signal</keyword>
<keyword evidence="10" id="KW-1133">Transmembrane helix</keyword>
<evidence type="ECO:0000256" key="3">
    <source>
        <dbReference type="ARBA" id="ARBA00022536"/>
    </source>
</evidence>
<evidence type="ECO:0000259" key="11">
    <source>
        <dbReference type="SMART" id="SM00181"/>
    </source>
</evidence>
<feature type="repeat" description="LDL-receptor class B" evidence="8">
    <location>
        <begin position="790"/>
        <end position="833"/>
    </location>
</feature>
<accession>A0AAD8EN12</accession>
<feature type="domain" description="EGF-like" evidence="11">
    <location>
        <begin position="618"/>
        <end position="655"/>
    </location>
</feature>
<keyword evidence="10" id="KW-0472">Membrane</keyword>
<dbReference type="SMART" id="SM00181">
    <property type="entry name" value="EGF"/>
    <property type="match status" value="4"/>
</dbReference>
<keyword evidence="6" id="KW-1015">Disulfide bond</keyword>
<feature type="repeat" description="LDL-receptor class B" evidence="8">
    <location>
        <begin position="440"/>
        <end position="482"/>
    </location>
</feature>
<dbReference type="SUPFAM" id="SSF63825">
    <property type="entry name" value="YWTD domain"/>
    <property type="match status" value="3"/>
</dbReference>
<evidence type="ECO:0000256" key="10">
    <source>
        <dbReference type="SAM" id="Phobius"/>
    </source>
</evidence>
<dbReference type="InterPro" id="IPR050778">
    <property type="entry name" value="Cueball_EGF_LRP_Nidogen"/>
</dbReference>
<dbReference type="PROSITE" id="PS51120">
    <property type="entry name" value="LDLRB"/>
    <property type="match status" value="12"/>
</dbReference>
<feature type="repeat" description="LDL-receptor class B" evidence="8">
    <location>
        <begin position="703"/>
        <end position="746"/>
    </location>
</feature>
<dbReference type="GO" id="GO:0005886">
    <property type="term" value="C:plasma membrane"/>
    <property type="evidence" value="ECO:0007669"/>
    <property type="project" value="UniProtKB-SubCell"/>
</dbReference>
<dbReference type="SUPFAM" id="SSF57196">
    <property type="entry name" value="EGF/Laminin"/>
    <property type="match status" value="2"/>
</dbReference>
<feature type="repeat" description="LDL-receptor class B" evidence="8">
    <location>
        <begin position="216"/>
        <end position="259"/>
    </location>
</feature>
<dbReference type="PANTHER" id="PTHR46513">
    <property type="entry name" value="VITELLOGENIN RECEPTOR-LIKE PROTEIN-RELATED-RELATED"/>
    <property type="match status" value="1"/>
</dbReference>
<keyword evidence="3" id="KW-0245">EGF-like domain</keyword>
<proteinExistence type="predicted"/>
<dbReference type="Gene3D" id="2.120.10.30">
    <property type="entry name" value="TolB, C-terminal domain"/>
    <property type="match status" value="4"/>
</dbReference>
<keyword evidence="10" id="KW-0812">Transmembrane</keyword>
<dbReference type="PANTHER" id="PTHR46513:SF44">
    <property type="entry name" value="LDL RECEPTOR RELATED PROTEIN 4"/>
    <property type="match status" value="1"/>
</dbReference>
<comment type="subcellular location">
    <subcellularLocation>
        <location evidence="1">Cell membrane</location>
        <topology evidence="1">Single-pass type I membrane protein</topology>
    </subcellularLocation>
</comment>
<evidence type="ECO:0000313" key="12">
    <source>
        <dbReference type="EMBL" id="KAJ9596171.1"/>
    </source>
</evidence>
<feature type="domain" description="EGF-like" evidence="11">
    <location>
        <begin position="923"/>
        <end position="958"/>
    </location>
</feature>
<evidence type="ECO:0000256" key="9">
    <source>
        <dbReference type="SAM" id="MobiDB-lite"/>
    </source>
</evidence>
<dbReference type="FunFam" id="2.120.10.30:FF:000241">
    <property type="entry name" value="Low-density lipoprotein receptor-related protein 6"/>
    <property type="match status" value="1"/>
</dbReference>
<evidence type="ECO:0000256" key="7">
    <source>
        <dbReference type="ARBA" id="ARBA00023180"/>
    </source>
</evidence>
<evidence type="ECO:0000256" key="8">
    <source>
        <dbReference type="PROSITE-ProRule" id="PRU00461"/>
    </source>
</evidence>
<protein>
    <recommendedName>
        <fullName evidence="11">EGF-like domain-containing protein</fullName>
    </recommendedName>
</protein>
<feature type="repeat" description="LDL-receptor class B" evidence="8">
    <location>
        <begin position="483"/>
        <end position="526"/>
    </location>
</feature>
<dbReference type="Proteomes" id="UP001233999">
    <property type="component" value="Unassembled WGS sequence"/>
</dbReference>
<gene>
    <name evidence="12" type="ORF">L9F63_027205</name>
</gene>
<comment type="caution">
    <text evidence="12">The sequence shown here is derived from an EMBL/GenBank/DDBJ whole genome shotgun (WGS) entry which is preliminary data.</text>
</comment>
<keyword evidence="7" id="KW-0325">Glycoprotein</keyword>
<dbReference type="SMART" id="SM00135">
    <property type="entry name" value="LY"/>
    <property type="match status" value="15"/>
</dbReference>
<dbReference type="InterPro" id="IPR011042">
    <property type="entry name" value="6-blade_b-propeller_TolB-like"/>
</dbReference>